<dbReference type="EMBL" id="GG738866">
    <property type="protein sequence ID" value="EFC44778.1"/>
    <property type="molecule type" value="Genomic_DNA"/>
</dbReference>
<feature type="region of interest" description="Disordered" evidence="2">
    <location>
        <begin position="1032"/>
        <end position="1097"/>
    </location>
</feature>
<evidence type="ECO:0000256" key="1">
    <source>
        <dbReference type="SAM" id="Coils"/>
    </source>
</evidence>
<organism evidence="4">
    <name type="scientific">Naegleria gruberi</name>
    <name type="common">Amoeba</name>
    <dbReference type="NCBI Taxonomy" id="5762"/>
    <lineage>
        <taxon>Eukaryota</taxon>
        <taxon>Discoba</taxon>
        <taxon>Heterolobosea</taxon>
        <taxon>Tetramitia</taxon>
        <taxon>Eutetramitia</taxon>
        <taxon>Vahlkampfiidae</taxon>
        <taxon>Naegleria</taxon>
    </lineage>
</organism>
<dbReference type="InterPro" id="IPR000048">
    <property type="entry name" value="IQ_motif_EF-hand-BS"/>
</dbReference>
<sequence>MLTSPREEFADSGDEDDKDVIDQFKKLIRLSRNSKQNHRNFAKTEISNNMNFGKNNTTSEKEEKVSGIANMVMKRLMMGKFVTQVRPHFLSAVLYSDESREDDCSSVANVLYSRLVDSISKTSRSQTIVLNGKTTRKRVKTTLTLLNLLLGAKGSASIASEQLSLFYRFGSTSLEHGEYLKPLFAFNIGITFKTEKGSSQLSALDFDVAASLFNRFEIEYLLEKKSPYQTAVQCIVERIEIFKDLLCAPSKMLEPLLGQTFVELKYFAFINNLKKEVPMSESRFYDFLKNIKRALLCSTREINTLLRTLSIILLLLDLEDNTSSDAFNEAIKSEIESHLETFDSELLGQICEILHMEQFEVLKSVGMMIDNKREELGFAFTKCTSFVCILVESLFRWIGQKCKKASKDFVNSIEIDENLECENIAAVHIISFPELSAEKNIIYSFGDLWCNASSEHAYSWALQFLVEDISTTHTKEGFVTDPLIDILEGSSSREIIDFLFGNTGLLCSYPSLSDTSTYHDRKDAIDKVIFFFRNNSYYGLSSVNMDQNDGNHYMINHSFGKFKYEVGSFFPKYINEDVQHQILKAGIPSVEISDLHKDFLHSMKSLFSPTALNSDPTFVTFFHLKTNTSTNDLMQQMINSQVMTVSDVCEKSFDVTLSKKSFWKVFHPLSYKKFSKDTALDLAVSKILLHSIGFQKSGQTQFYFIGKSSVMLKRDTYETLRAHVFDVMNEAATVIQKLWRRYKLKKKLRESIKEAIENNRKEIKKKPSPQKIEIPNEEVLFSKPKMAVSTTPLSEKKKKLQKSYAYGLVKRKEAIKKRAASPMKKPKPQKVEKVDIDTQVSVIQALIRGKLATRHMSKKVDLSLKIQRLYREKKRNDIEREIRKRKINVIKKRNEQKKHEIEKLNVAARKIQQAWVNYKENYFQKQLIEAVIIIQRAWRAYKLKRSLKILLKIRRDGERRKKEYEERERRLKDKEMQVVRETKELEYQKHILEEKEKLFVKQHIVDKKLKEKEEQVWNSLQEISNSLIHSNRTQLPLSSPPQPPSKISNLPLLPSSQPKRQLDDSSKVATKMRESSVRTKTNITNVSNNSEDNSSSNKKISYADLLKEAYGSAFESKIKPKPPSLKKVNKTESEIDKSKIASPRKVTTNSQNKSTIITNIPTSRVVPKQPILERQTLNTSKYHPSTIIVPEKAMKQMIERNEKKSKKPNETWNQWNLLVQELSNEFNP</sequence>
<evidence type="ECO:0000313" key="3">
    <source>
        <dbReference type="EMBL" id="EFC44778.1"/>
    </source>
</evidence>
<feature type="coiled-coil region" evidence="1">
    <location>
        <begin position="947"/>
        <end position="984"/>
    </location>
</feature>
<dbReference type="Pfam" id="PF00612">
    <property type="entry name" value="IQ"/>
    <property type="match status" value="2"/>
</dbReference>
<feature type="coiled-coil region" evidence="1">
    <location>
        <begin position="887"/>
        <end position="914"/>
    </location>
</feature>
<protein>
    <submittedName>
        <fullName evidence="3">Predicted protein</fullName>
    </submittedName>
</protein>
<keyword evidence="1" id="KW-0175">Coiled coil</keyword>
<dbReference type="AlphaFoldDB" id="D2VED2"/>
<dbReference type="SMART" id="SM00015">
    <property type="entry name" value="IQ"/>
    <property type="match status" value="2"/>
</dbReference>
<feature type="compositionally biased region" description="Basic and acidic residues" evidence="2">
    <location>
        <begin position="1060"/>
        <end position="1077"/>
    </location>
</feature>
<accession>D2VED2</accession>
<dbReference type="OrthoDB" id="10348596at2759"/>
<dbReference type="VEuPathDB" id="AmoebaDB:NAEGRDRAFT_67237"/>
<dbReference type="GeneID" id="8848918"/>
<proteinExistence type="predicted"/>
<dbReference type="CDD" id="cd23767">
    <property type="entry name" value="IQCD"/>
    <property type="match status" value="1"/>
</dbReference>
<dbReference type="InParanoid" id="D2VED2"/>
<feature type="compositionally biased region" description="Low complexity" evidence="2">
    <location>
        <begin position="1085"/>
        <end position="1097"/>
    </location>
</feature>
<name>D2VED2_NAEGR</name>
<dbReference type="SUPFAM" id="SSF52540">
    <property type="entry name" value="P-loop containing nucleoside triphosphate hydrolases"/>
    <property type="match status" value="1"/>
</dbReference>
<evidence type="ECO:0000313" key="4">
    <source>
        <dbReference type="Proteomes" id="UP000006671"/>
    </source>
</evidence>
<dbReference type="InterPro" id="IPR027417">
    <property type="entry name" value="P-loop_NTPase"/>
</dbReference>
<keyword evidence="4" id="KW-1185">Reference proteome</keyword>
<dbReference type="RefSeq" id="XP_002677522.1">
    <property type="nucleotide sequence ID" value="XM_002677476.1"/>
</dbReference>
<gene>
    <name evidence="3" type="ORF">NAEGRDRAFT_67237</name>
</gene>
<reference evidence="3 4" key="1">
    <citation type="journal article" date="2010" name="Cell">
        <title>The genome of Naegleria gruberi illuminates early eukaryotic versatility.</title>
        <authorList>
            <person name="Fritz-Laylin L.K."/>
            <person name="Prochnik S.E."/>
            <person name="Ginger M.L."/>
            <person name="Dacks J.B."/>
            <person name="Carpenter M.L."/>
            <person name="Field M.C."/>
            <person name="Kuo A."/>
            <person name="Paredez A."/>
            <person name="Chapman J."/>
            <person name="Pham J."/>
            <person name="Shu S."/>
            <person name="Neupane R."/>
            <person name="Cipriano M."/>
            <person name="Mancuso J."/>
            <person name="Tu H."/>
            <person name="Salamov A."/>
            <person name="Lindquist E."/>
            <person name="Shapiro H."/>
            <person name="Lucas S."/>
            <person name="Grigoriev I.V."/>
            <person name="Cande W.Z."/>
            <person name="Fulton C."/>
            <person name="Rokhsar D.S."/>
            <person name="Dawson S.C."/>
        </authorList>
    </citation>
    <scope>NUCLEOTIDE SEQUENCE [LARGE SCALE GENOMIC DNA]</scope>
    <source>
        <strain evidence="3 4">NEG-M</strain>
    </source>
</reference>
<dbReference type="Proteomes" id="UP000006671">
    <property type="component" value="Unassembled WGS sequence"/>
</dbReference>
<dbReference type="OMA" id="FGDLWCN"/>
<dbReference type="KEGG" id="ngr:NAEGRDRAFT_67237"/>
<evidence type="ECO:0000256" key="2">
    <source>
        <dbReference type="SAM" id="MobiDB-lite"/>
    </source>
</evidence>
<dbReference type="PROSITE" id="PS50096">
    <property type="entry name" value="IQ"/>
    <property type="match status" value="2"/>
</dbReference>